<keyword evidence="3" id="KW-1185">Reference proteome</keyword>
<dbReference type="HOGENOM" id="CLU_074999_0_0_2"/>
<dbReference type="Proteomes" id="UP000002408">
    <property type="component" value="Chromosome"/>
</dbReference>
<keyword evidence="1" id="KW-1133">Transmembrane helix</keyword>
<dbReference type="STRING" id="456442.Mboo_1964"/>
<evidence type="ECO:0000313" key="3">
    <source>
        <dbReference type="Proteomes" id="UP000002408"/>
    </source>
</evidence>
<keyword evidence="1" id="KW-0472">Membrane</keyword>
<keyword evidence="1" id="KW-0812">Transmembrane</keyword>
<name>A7I9R8_METB6</name>
<proteinExistence type="predicted"/>
<gene>
    <name evidence="2" type="ordered locus">Mboo_1964</name>
</gene>
<accession>A7I9R8</accession>
<evidence type="ECO:0000256" key="1">
    <source>
        <dbReference type="SAM" id="Phobius"/>
    </source>
</evidence>
<feature type="transmembrane region" description="Helical" evidence="1">
    <location>
        <begin position="309"/>
        <end position="331"/>
    </location>
</feature>
<sequence length="333" mass="35693" precursor="true">MHRAIVSHDVILEARMNSTILAVILLILIVLPVSADLTVINTSTPQTIVKADTVTLSGSGAQNGSITLWIFGSNYFATMTTTPDKKGNYTFTLKPADTNRFSPGKYAFLIQDPGANQVFEIGPLSWSDGSIRISDRGKVVENIGSPATFPANIVPVAETVLNASDRPDVDDIFTPYYFYVEEPTIHFNRENSAGSLPDQTTGEALLITGTTNIGTENQLQVSVRNATSGDLVTSQTIPVVEGANTNQWTYSLNEPGLPPGSYTVTVGEQKYTTKGSASAQLMIREYLIAGNSSFIPQPELPPGTTPFDVLLPLLISGAALAIIGIIMLVSLRK</sequence>
<protein>
    <submittedName>
        <fullName evidence="2">Uncharacterized protein</fullName>
    </submittedName>
</protein>
<reference evidence="3" key="1">
    <citation type="journal article" date="2015" name="Microbiology">
        <title>Genome of Methanoregula boonei 6A8 reveals adaptations to oligotrophic peatland environments.</title>
        <authorList>
            <person name="Braeuer S."/>
            <person name="Cadillo-Quiroz H."/>
            <person name="Kyrpides N."/>
            <person name="Woyke T."/>
            <person name="Goodwin L."/>
            <person name="Detter C."/>
            <person name="Podell S."/>
            <person name="Yavitt J.B."/>
            <person name="Zinder S.H."/>
        </authorList>
    </citation>
    <scope>NUCLEOTIDE SEQUENCE [LARGE SCALE GENOMIC DNA]</scope>
    <source>
        <strain evidence="3">DSM 21154 / JCM 14090 / 6A8</strain>
    </source>
</reference>
<evidence type="ECO:0000313" key="2">
    <source>
        <dbReference type="EMBL" id="ABS56479.1"/>
    </source>
</evidence>
<dbReference type="eggNOG" id="arCOG03906">
    <property type="taxonomic scope" value="Archaea"/>
</dbReference>
<dbReference type="KEGG" id="mbn:Mboo_1964"/>
<organism evidence="2 3">
    <name type="scientific">Methanoregula boonei (strain DSM 21154 / JCM 14090 / 6A8)</name>
    <dbReference type="NCBI Taxonomy" id="456442"/>
    <lineage>
        <taxon>Archaea</taxon>
        <taxon>Methanobacteriati</taxon>
        <taxon>Methanobacteriota</taxon>
        <taxon>Stenosarchaea group</taxon>
        <taxon>Methanomicrobia</taxon>
        <taxon>Methanomicrobiales</taxon>
        <taxon>Methanoregulaceae</taxon>
        <taxon>Methanoregula</taxon>
    </lineage>
</organism>
<dbReference type="EMBL" id="CP000780">
    <property type="protein sequence ID" value="ABS56479.1"/>
    <property type="molecule type" value="Genomic_DNA"/>
</dbReference>
<dbReference type="AlphaFoldDB" id="A7I9R8"/>